<keyword evidence="2" id="KW-1185">Reference proteome</keyword>
<organism evidence="1 2">
    <name type="scientific">Platanthera zijinensis</name>
    <dbReference type="NCBI Taxonomy" id="2320716"/>
    <lineage>
        <taxon>Eukaryota</taxon>
        <taxon>Viridiplantae</taxon>
        <taxon>Streptophyta</taxon>
        <taxon>Embryophyta</taxon>
        <taxon>Tracheophyta</taxon>
        <taxon>Spermatophyta</taxon>
        <taxon>Magnoliopsida</taxon>
        <taxon>Liliopsida</taxon>
        <taxon>Asparagales</taxon>
        <taxon>Orchidaceae</taxon>
        <taxon>Orchidoideae</taxon>
        <taxon>Orchideae</taxon>
        <taxon>Orchidinae</taxon>
        <taxon>Platanthera</taxon>
    </lineage>
</organism>
<dbReference type="Proteomes" id="UP001418222">
    <property type="component" value="Unassembled WGS sequence"/>
</dbReference>
<reference evidence="1 2" key="1">
    <citation type="journal article" date="2022" name="Nat. Plants">
        <title>Genomes of leafy and leafless Platanthera orchids illuminate the evolution of mycoheterotrophy.</title>
        <authorList>
            <person name="Li M.H."/>
            <person name="Liu K.W."/>
            <person name="Li Z."/>
            <person name="Lu H.C."/>
            <person name="Ye Q.L."/>
            <person name="Zhang D."/>
            <person name="Wang J.Y."/>
            <person name="Li Y.F."/>
            <person name="Zhong Z.M."/>
            <person name="Liu X."/>
            <person name="Yu X."/>
            <person name="Liu D.K."/>
            <person name="Tu X.D."/>
            <person name="Liu B."/>
            <person name="Hao Y."/>
            <person name="Liao X.Y."/>
            <person name="Jiang Y.T."/>
            <person name="Sun W.H."/>
            <person name="Chen J."/>
            <person name="Chen Y.Q."/>
            <person name="Ai Y."/>
            <person name="Zhai J.W."/>
            <person name="Wu S.S."/>
            <person name="Zhou Z."/>
            <person name="Hsiao Y.Y."/>
            <person name="Wu W.L."/>
            <person name="Chen Y.Y."/>
            <person name="Lin Y.F."/>
            <person name="Hsu J.L."/>
            <person name="Li C.Y."/>
            <person name="Wang Z.W."/>
            <person name="Zhao X."/>
            <person name="Zhong W.Y."/>
            <person name="Ma X.K."/>
            <person name="Ma L."/>
            <person name="Huang J."/>
            <person name="Chen G.Z."/>
            <person name="Huang M.Z."/>
            <person name="Huang L."/>
            <person name="Peng D.H."/>
            <person name="Luo Y.B."/>
            <person name="Zou S.Q."/>
            <person name="Chen S.P."/>
            <person name="Lan S."/>
            <person name="Tsai W.C."/>
            <person name="Van de Peer Y."/>
            <person name="Liu Z.J."/>
        </authorList>
    </citation>
    <scope>NUCLEOTIDE SEQUENCE [LARGE SCALE GENOMIC DNA]</scope>
    <source>
        <strain evidence="1">Lor287</strain>
    </source>
</reference>
<protein>
    <submittedName>
        <fullName evidence="1">Uncharacterized protein</fullName>
    </submittedName>
</protein>
<dbReference type="EMBL" id="JBBWWQ010000004">
    <property type="protein sequence ID" value="KAK8949606.1"/>
    <property type="molecule type" value="Genomic_DNA"/>
</dbReference>
<dbReference type="SUPFAM" id="SSF51197">
    <property type="entry name" value="Clavaminate synthase-like"/>
    <property type="match status" value="1"/>
</dbReference>
<dbReference type="AlphaFoldDB" id="A0AAP0GBI3"/>
<proteinExistence type="predicted"/>
<evidence type="ECO:0000313" key="1">
    <source>
        <dbReference type="EMBL" id="KAK8949606.1"/>
    </source>
</evidence>
<evidence type="ECO:0000313" key="2">
    <source>
        <dbReference type="Proteomes" id="UP001418222"/>
    </source>
</evidence>
<dbReference type="PANTHER" id="PTHR48253">
    <property type="match status" value="1"/>
</dbReference>
<sequence>MEEEVEVMEPLEVNYSDLVLLSSSRDASSSLSAEELQKIELISGAVMRVLGPSGPGLLSITGVPKAPALRKTLLPFARKLALLGNKERAQVLKENGLGSDVPLKNLDRSVSSFAMQLKYEQFSYLESIPSLFNNGNEDGHEQRLIGNIFKELGLCMIELGLRLAHVCDKMIGGSELGQTILDAGTAKGRLIHYHSSLDRLLLKEENKRTKKSTSKSTPTTSTLSNLLTNLNDFSSSDGKEVSCSSKHFSNLWQQWHYDYGIFTVLTSPLFMLMNDSFCVKDCSTPNEHTYLQLFDSNSGRVLLVKTSPESFLIQVGESADILSDGKLRSALHSVRRPLEIEGLSRETFVVFLQPSWNKTLPFPSYLVDAEAKGDEVFTTNDAALDAHMIGSGDPHHLFQEISKNISHLSSRLRRGMTFAEFSRETTKKYYGGSGTQSRRH</sequence>
<gene>
    <name evidence="1" type="ORF">KSP39_PZI005155</name>
</gene>
<dbReference type="Gene3D" id="2.60.120.330">
    <property type="entry name" value="B-lactam Antibiotic, Isopenicillin N Synthase, Chain"/>
    <property type="match status" value="1"/>
</dbReference>
<name>A0AAP0GBI3_9ASPA</name>
<dbReference type="InterPro" id="IPR027443">
    <property type="entry name" value="IPNS-like_sf"/>
</dbReference>
<accession>A0AAP0GBI3</accession>
<comment type="caution">
    <text evidence="1">The sequence shown here is derived from an EMBL/GenBank/DDBJ whole genome shotgun (WGS) entry which is preliminary data.</text>
</comment>
<dbReference type="PANTHER" id="PTHR48253:SF2">
    <property type="entry name" value="ISOPENICILLIN N SYNTHASE-LIKE FE(2+) 2OG DIOXYGENASE DOMAIN-CONTAINING PROTEIN"/>
    <property type="match status" value="1"/>
</dbReference>